<proteinExistence type="predicted"/>
<dbReference type="RefSeq" id="WP_269274714.1">
    <property type="nucleotide sequence ID" value="NZ_JAPVOI010000002.1"/>
</dbReference>
<evidence type="ECO:0000256" key="5">
    <source>
        <dbReference type="SAM" id="MobiDB-lite"/>
    </source>
</evidence>
<evidence type="ECO:0000259" key="6">
    <source>
        <dbReference type="Pfam" id="PF12256"/>
    </source>
</evidence>
<dbReference type="PANTHER" id="PTHR44103">
    <property type="entry name" value="PROPROTEIN CONVERTASE P"/>
    <property type="match status" value="1"/>
</dbReference>
<feature type="region of interest" description="Disordered" evidence="5">
    <location>
        <begin position="613"/>
        <end position="638"/>
    </location>
</feature>
<keyword evidence="2" id="KW-0964">Secreted</keyword>
<keyword evidence="8" id="KW-1185">Reference proteome</keyword>
<evidence type="ECO:0000313" key="8">
    <source>
        <dbReference type="Proteomes" id="UP001079430"/>
    </source>
</evidence>
<dbReference type="InterPro" id="IPR022045">
    <property type="entry name" value="TcdB_toxin_mid/N"/>
</dbReference>
<evidence type="ECO:0000256" key="2">
    <source>
        <dbReference type="ARBA" id="ARBA00022525"/>
    </source>
</evidence>
<comment type="caution">
    <text evidence="7">The sequence shown here is derived from an EMBL/GenBank/DDBJ whole genome shotgun (WGS) entry which is preliminary data.</text>
</comment>
<keyword evidence="4" id="KW-0843">Virulence</keyword>
<dbReference type="InterPro" id="IPR013517">
    <property type="entry name" value="FG-GAP"/>
</dbReference>
<dbReference type="InterPro" id="IPR003284">
    <property type="entry name" value="Sal_SpvB"/>
</dbReference>
<feature type="compositionally biased region" description="Basic and acidic residues" evidence="5">
    <location>
        <begin position="621"/>
        <end position="634"/>
    </location>
</feature>
<gene>
    <name evidence="7" type="ORF">O3W52_00910</name>
</gene>
<keyword evidence="3" id="KW-0732">Signal</keyword>
<dbReference type="EMBL" id="JAPVOI010000002">
    <property type="protein sequence ID" value="MCZ4088709.1"/>
    <property type="molecule type" value="Genomic_DNA"/>
</dbReference>
<organism evidence="7 8">
    <name type="scientific">Sinorhizobium psoraleae</name>
    <dbReference type="NCBI Taxonomy" id="520838"/>
    <lineage>
        <taxon>Bacteria</taxon>
        <taxon>Pseudomonadati</taxon>
        <taxon>Pseudomonadota</taxon>
        <taxon>Alphaproteobacteria</taxon>
        <taxon>Hyphomicrobiales</taxon>
        <taxon>Rhizobiaceae</taxon>
        <taxon>Sinorhizobium/Ensifer group</taxon>
        <taxon>Sinorhizobium</taxon>
    </lineage>
</organism>
<accession>A0ABT4KA50</accession>
<feature type="domain" description="Insecticide toxin TcdB middle/N-terminal" evidence="6">
    <location>
        <begin position="471"/>
        <end position="612"/>
    </location>
</feature>
<dbReference type="SUPFAM" id="SSF69318">
    <property type="entry name" value="Integrin alpha N-terminal domain"/>
    <property type="match status" value="1"/>
</dbReference>
<dbReference type="InterPro" id="IPR028994">
    <property type="entry name" value="Integrin_alpha_N"/>
</dbReference>
<protein>
    <submittedName>
        <fullName evidence="7">FG-GAP-like repeat-containing protein</fullName>
    </submittedName>
</protein>
<sequence>MVLSFADDLVAIGGGQYRPKSDMKGWRILREGDLWNVTTKDGVLYLLGETANSKIEHPAGAGTFSWHIERMVTPTGQQATFSYRRDGGVAVPRMVAYGPFRVVFEYEDRLDKFVSRRTGFPLIQGVRCREIRIESDRSTRGWLRRYLLDYSDDAGVSQLCRVVLEAGEGDHRVAMPDARFTYGFWSANQIDSIDVGHDGSLPMLGDTTVDLLDLEGTGRAGIIQGTAAGWVYWPNTGRGTFGAPRLMPNVPAAMTLDDDRVRFLDLEASGTVDLLWAQPGSSGYFPNAAGGKWEDFVPYRADLPFDLTDRELRLYDADGDGKIDVIISRADEFLLFRNLGREGWSDEAVRVPRLHDLETFPDVSLAAPEVFTADMSGDGLTDIVVVRNGSVAYWPYEDLGKWGHRAEMANAPLLPPGDFDLRHVRLVDVDGDGLADFVYLGVDEIFLWFNRHGERWFGPVQVPVPGLSRENAVLVDLNGDGRMGVFWSIAGRGANRHRFLQLGTLPDHRMLTTILGGLGHTTRIAYGTSTTHRQRDEDDGHTWKTFLPSSVPVVESIECLDGPAGIQALTRFQYHEGHFDGLERMFNGFGGVQQTVEGDDTSPAVITRTIYHPGTDPAMPEAERRQLDPDDRSSMRALRGTPLQIARYEQQIDSTWQLKSKHNTRSRPA</sequence>
<evidence type="ECO:0000313" key="7">
    <source>
        <dbReference type="EMBL" id="MCZ4088709.1"/>
    </source>
</evidence>
<dbReference type="Pfam" id="PF13517">
    <property type="entry name" value="FG-GAP_3"/>
    <property type="match status" value="1"/>
</dbReference>
<evidence type="ECO:0000256" key="4">
    <source>
        <dbReference type="ARBA" id="ARBA00023026"/>
    </source>
</evidence>
<dbReference type="Pfam" id="PF03534">
    <property type="entry name" value="SpvB"/>
    <property type="match status" value="1"/>
</dbReference>
<reference evidence="7" key="1">
    <citation type="submission" date="2022-10" db="EMBL/GenBank/DDBJ databases">
        <title>Whole genome sequencing of three plant growth promoting bacteria isolated from Vachellia tortilis subsp. raddiana in Morocco.</title>
        <authorList>
            <person name="Hnini M."/>
            <person name="Zouagui R."/>
            <person name="Zouagui H."/>
            <person name="Chemao Elfihri M.-W."/>
            <person name="Ibrahimi A."/>
            <person name="Sbabou L."/>
            <person name="Aurag J."/>
        </authorList>
    </citation>
    <scope>NUCLEOTIDE SEQUENCE</scope>
    <source>
        <strain evidence="7">LMR678</strain>
    </source>
</reference>
<evidence type="ECO:0000256" key="3">
    <source>
        <dbReference type="ARBA" id="ARBA00022729"/>
    </source>
</evidence>
<dbReference type="Pfam" id="PF12256">
    <property type="entry name" value="TcdB_toxin_midN"/>
    <property type="match status" value="1"/>
</dbReference>
<dbReference type="PANTHER" id="PTHR44103:SF1">
    <property type="entry name" value="PROPROTEIN CONVERTASE P"/>
    <property type="match status" value="1"/>
</dbReference>
<dbReference type="Proteomes" id="UP001079430">
    <property type="component" value="Unassembled WGS sequence"/>
</dbReference>
<comment type="subcellular location">
    <subcellularLocation>
        <location evidence="1">Secreted</location>
    </subcellularLocation>
</comment>
<name>A0ABT4KA50_9HYPH</name>
<evidence type="ECO:0000256" key="1">
    <source>
        <dbReference type="ARBA" id="ARBA00004613"/>
    </source>
</evidence>